<dbReference type="InterPro" id="IPR005895">
    <property type="entry name" value="ABC_transptr_haem_export_CcmA"/>
</dbReference>
<comment type="caution">
    <text evidence="9">The sequence shown here is derived from an EMBL/GenBank/DDBJ whole genome shotgun (WGS) entry which is preliminary data.</text>
</comment>
<evidence type="ECO:0000256" key="1">
    <source>
        <dbReference type="ARBA" id="ARBA00022448"/>
    </source>
</evidence>
<keyword evidence="5 9" id="KW-0067">ATP-binding</keyword>
<evidence type="ECO:0000313" key="10">
    <source>
        <dbReference type="Proteomes" id="UP001371218"/>
    </source>
</evidence>
<proteinExistence type="predicted"/>
<dbReference type="SUPFAM" id="SSF52540">
    <property type="entry name" value="P-loop containing nucleoside triphosphate hydrolases"/>
    <property type="match status" value="1"/>
</dbReference>
<organism evidence="9 10">
    <name type="scientific">Ideonella lacteola</name>
    <dbReference type="NCBI Taxonomy" id="2984193"/>
    <lineage>
        <taxon>Bacteria</taxon>
        <taxon>Pseudomonadati</taxon>
        <taxon>Pseudomonadota</taxon>
        <taxon>Betaproteobacteria</taxon>
        <taxon>Burkholderiales</taxon>
        <taxon>Sphaerotilaceae</taxon>
        <taxon>Ideonella</taxon>
    </lineage>
</organism>
<dbReference type="Pfam" id="PF00005">
    <property type="entry name" value="ABC_tran"/>
    <property type="match status" value="1"/>
</dbReference>
<evidence type="ECO:0000256" key="3">
    <source>
        <dbReference type="ARBA" id="ARBA00022741"/>
    </source>
</evidence>
<dbReference type="PROSITE" id="PS00211">
    <property type="entry name" value="ABC_TRANSPORTER_1"/>
    <property type="match status" value="1"/>
</dbReference>
<keyword evidence="6" id="KW-1278">Translocase</keyword>
<feature type="domain" description="ABC transporter" evidence="8">
    <location>
        <begin position="9"/>
        <end position="230"/>
    </location>
</feature>
<keyword evidence="4" id="KW-0201">Cytochrome c-type biogenesis</keyword>
<accession>A0ABU9BJP1</accession>
<dbReference type="InterPro" id="IPR017871">
    <property type="entry name" value="ABC_transporter-like_CS"/>
</dbReference>
<protein>
    <submittedName>
        <fullName evidence="9">Heme ABC exporter ATP-binding protein CcmA</fullName>
    </submittedName>
</protein>
<reference evidence="9 10" key="1">
    <citation type="submission" date="2024-04" db="EMBL/GenBank/DDBJ databases">
        <title>Novel species of the genus Ideonella isolated from streams.</title>
        <authorList>
            <person name="Lu H."/>
        </authorList>
    </citation>
    <scope>NUCLEOTIDE SEQUENCE [LARGE SCALE GENOMIC DNA]</scope>
    <source>
        <strain evidence="9 10">DXS29W</strain>
    </source>
</reference>
<dbReference type="EMBL" id="JBBUTG010000002">
    <property type="protein sequence ID" value="MEK8030187.1"/>
    <property type="molecule type" value="Genomic_DNA"/>
</dbReference>
<keyword evidence="1" id="KW-0813">Transport</keyword>
<evidence type="ECO:0000256" key="6">
    <source>
        <dbReference type="ARBA" id="ARBA00022967"/>
    </source>
</evidence>
<dbReference type="RefSeq" id="WP_341424536.1">
    <property type="nucleotide sequence ID" value="NZ_JBBUTG010000002.1"/>
</dbReference>
<evidence type="ECO:0000256" key="2">
    <source>
        <dbReference type="ARBA" id="ARBA00022475"/>
    </source>
</evidence>
<keyword evidence="2" id="KW-1003">Cell membrane</keyword>
<dbReference type="NCBIfam" id="TIGR01189">
    <property type="entry name" value="ccmA"/>
    <property type="match status" value="1"/>
</dbReference>
<gene>
    <name evidence="9" type="primary">ccmA</name>
    <name evidence="9" type="ORF">AACH06_05070</name>
</gene>
<evidence type="ECO:0000256" key="4">
    <source>
        <dbReference type="ARBA" id="ARBA00022748"/>
    </source>
</evidence>
<sequence length="230" mass="24719">MISEGNSGLIASDVACRRGGRRLFRGLHLRLQAGQALWLRGPNGSGKTSLLRILCGLVPPAEGEVSFDGTPVRALTPLQRGRLRYIGHANALKSELRVGEALGFLAGLHAEAPHHPGALRERMAHALEQVGLPGKLDQFVGTLSQGQRRKAALARLMLDDEPRTWLLDEPLEALDAHGSARFEAWVAVHLDRGGSLLMTSHVAFNSPRILPFDLNPVPGPTPAPHEAPGP</sequence>
<dbReference type="Proteomes" id="UP001371218">
    <property type="component" value="Unassembled WGS sequence"/>
</dbReference>
<dbReference type="Gene3D" id="3.40.50.300">
    <property type="entry name" value="P-loop containing nucleotide triphosphate hydrolases"/>
    <property type="match status" value="1"/>
</dbReference>
<evidence type="ECO:0000259" key="8">
    <source>
        <dbReference type="PROSITE" id="PS50893"/>
    </source>
</evidence>
<name>A0ABU9BJP1_9BURK</name>
<evidence type="ECO:0000256" key="7">
    <source>
        <dbReference type="ARBA" id="ARBA00023136"/>
    </source>
</evidence>
<dbReference type="InterPro" id="IPR003593">
    <property type="entry name" value="AAA+_ATPase"/>
</dbReference>
<dbReference type="PANTHER" id="PTHR43499:SF1">
    <property type="entry name" value="ABC TRANSPORTER I FAMILY MEMBER 1"/>
    <property type="match status" value="1"/>
</dbReference>
<dbReference type="GO" id="GO:0005524">
    <property type="term" value="F:ATP binding"/>
    <property type="evidence" value="ECO:0007669"/>
    <property type="project" value="UniProtKB-KW"/>
</dbReference>
<dbReference type="PANTHER" id="PTHR43499">
    <property type="entry name" value="ABC TRANSPORTER I FAMILY MEMBER 1"/>
    <property type="match status" value="1"/>
</dbReference>
<dbReference type="SMART" id="SM00382">
    <property type="entry name" value="AAA"/>
    <property type="match status" value="1"/>
</dbReference>
<keyword evidence="7" id="KW-0472">Membrane</keyword>
<keyword evidence="3" id="KW-0547">Nucleotide-binding</keyword>
<dbReference type="PROSITE" id="PS50893">
    <property type="entry name" value="ABC_TRANSPORTER_2"/>
    <property type="match status" value="1"/>
</dbReference>
<dbReference type="InterPro" id="IPR027417">
    <property type="entry name" value="P-loop_NTPase"/>
</dbReference>
<dbReference type="InterPro" id="IPR003439">
    <property type="entry name" value="ABC_transporter-like_ATP-bd"/>
</dbReference>
<keyword evidence="10" id="KW-1185">Reference proteome</keyword>
<evidence type="ECO:0000313" key="9">
    <source>
        <dbReference type="EMBL" id="MEK8030187.1"/>
    </source>
</evidence>
<evidence type="ECO:0000256" key="5">
    <source>
        <dbReference type="ARBA" id="ARBA00022840"/>
    </source>
</evidence>